<dbReference type="InterPro" id="IPR004045">
    <property type="entry name" value="Glutathione_S-Trfase_N"/>
</dbReference>
<keyword evidence="4" id="KW-1185">Reference proteome</keyword>
<evidence type="ECO:0000259" key="2">
    <source>
        <dbReference type="PROSITE" id="PS50405"/>
    </source>
</evidence>
<dbReference type="Gene3D" id="1.20.1050.10">
    <property type="match status" value="1"/>
</dbReference>
<keyword evidence="3" id="KW-0808">Transferase</keyword>
<sequence>MRGNTQFAEIRSGSTRGMTARRISCLCANAAHTRTRRKHAGSPHKPLTPAFLPFLLTIQHPFSIPVHSPTMSADVPKATLYTFDGSVWASAPRLALVEKGYSSTDVDLKIVDLVKGENFDPSYLRINSKGTVPTLVVPLLETTSAEVATKFRAINDTKAILEFLDKSRSSNTVTDTSATPAPILAPATIEGKAASDEIIALSHSPTVDPNFLLLGARSESELAASRKALPGTFVTNRHNVLLSHQKSLLENDSATVAFDGSSNPKSSAVHENLKKWYADKLDSQSLLTKAYLENDAESVQQLIQSTNAAWKAVAETLVKLEAKLQGPFALGDQISLADLHVLPWLARLSAVAGGLTGKHGLEALDEVVRTGGVGDGVGAKVKGLWEAFADRPSFKAVYGEGLH</sequence>
<dbReference type="SUPFAM" id="SSF47616">
    <property type="entry name" value="GST C-terminal domain-like"/>
    <property type="match status" value="1"/>
</dbReference>
<dbReference type="Pfam" id="PF13410">
    <property type="entry name" value="GST_C_2"/>
    <property type="match status" value="1"/>
</dbReference>
<dbReference type="AlphaFoldDB" id="R9PAT6"/>
<dbReference type="InterPro" id="IPR010987">
    <property type="entry name" value="Glutathione-S-Trfase_C-like"/>
</dbReference>
<dbReference type="GO" id="GO:0005737">
    <property type="term" value="C:cytoplasm"/>
    <property type="evidence" value="ECO:0007669"/>
    <property type="project" value="TreeGrafter"/>
</dbReference>
<dbReference type="InterPro" id="IPR036282">
    <property type="entry name" value="Glutathione-S-Trfase_C_sf"/>
</dbReference>
<feature type="domain" description="GST N-terminal" evidence="1">
    <location>
        <begin position="76"/>
        <end position="172"/>
    </location>
</feature>
<accession>R9PAT6</accession>
<dbReference type="STRING" id="1305764.R9PAT6"/>
<dbReference type="SUPFAM" id="SSF52833">
    <property type="entry name" value="Thioredoxin-like"/>
    <property type="match status" value="1"/>
</dbReference>
<dbReference type="Gene3D" id="3.40.30.10">
    <property type="entry name" value="Glutaredoxin"/>
    <property type="match status" value="1"/>
</dbReference>
<dbReference type="HOGENOM" id="CLU_063115_0_0_1"/>
<dbReference type="GO" id="GO:0016740">
    <property type="term" value="F:transferase activity"/>
    <property type="evidence" value="ECO:0007669"/>
    <property type="project" value="UniProtKB-KW"/>
</dbReference>
<dbReference type="EMBL" id="DF238820">
    <property type="protein sequence ID" value="GAC98322.1"/>
    <property type="molecule type" value="Genomic_DNA"/>
</dbReference>
<dbReference type="PANTHER" id="PTHR43968">
    <property type="match status" value="1"/>
</dbReference>
<dbReference type="PANTHER" id="PTHR43968:SF6">
    <property type="entry name" value="GLUTATHIONE S-TRANSFERASE OMEGA"/>
    <property type="match status" value="1"/>
</dbReference>
<dbReference type="CDD" id="cd00299">
    <property type="entry name" value="GST_C_family"/>
    <property type="match status" value="1"/>
</dbReference>
<reference evidence="4" key="1">
    <citation type="journal article" date="2013" name="Genome Announc.">
        <title>Draft genome sequence of the basidiomycetous yeast-like fungus Pseudozyma hubeiensis SY62, which produces an abundant amount of the biosurfactant mannosylerythritol lipids.</title>
        <authorList>
            <person name="Konishi M."/>
            <person name="Hatada Y."/>
            <person name="Horiuchi J."/>
        </authorList>
    </citation>
    <scope>NUCLEOTIDE SEQUENCE [LARGE SCALE GENOMIC DNA]</scope>
    <source>
        <strain evidence="4">SY62</strain>
    </source>
</reference>
<dbReference type="InterPro" id="IPR050983">
    <property type="entry name" value="GST_Omega/HSP26"/>
</dbReference>
<evidence type="ECO:0000313" key="4">
    <source>
        <dbReference type="Proteomes" id="UP000014071"/>
    </source>
</evidence>
<proteinExistence type="predicted"/>
<dbReference type="eggNOG" id="ENOG502RZRD">
    <property type="taxonomic scope" value="Eukaryota"/>
</dbReference>
<dbReference type="OrthoDB" id="412788at2759"/>
<dbReference type="GeneID" id="24111188"/>
<dbReference type="PROSITE" id="PS50404">
    <property type="entry name" value="GST_NTER"/>
    <property type="match status" value="1"/>
</dbReference>
<feature type="domain" description="GST C-terminal" evidence="2">
    <location>
        <begin position="263"/>
        <end position="403"/>
    </location>
</feature>
<dbReference type="Proteomes" id="UP000014071">
    <property type="component" value="Unassembled WGS sequence"/>
</dbReference>
<dbReference type="RefSeq" id="XP_012191909.1">
    <property type="nucleotide sequence ID" value="XM_012336519.1"/>
</dbReference>
<name>R9PAT6_PSEHS</name>
<gene>
    <name evidence="3" type="ORF">PHSY_005915</name>
</gene>
<dbReference type="InterPro" id="IPR036249">
    <property type="entry name" value="Thioredoxin-like_sf"/>
</dbReference>
<evidence type="ECO:0000313" key="3">
    <source>
        <dbReference type="EMBL" id="GAC98322.1"/>
    </source>
</evidence>
<organism evidence="3 4">
    <name type="scientific">Pseudozyma hubeiensis (strain SY62)</name>
    <name type="common">Yeast</name>
    <dbReference type="NCBI Taxonomy" id="1305764"/>
    <lineage>
        <taxon>Eukaryota</taxon>
        <taxon>Fungi</taxon>
        <taxon>Dikarya</taxon>
        <taxon>Basidiomycota</taxon>
        <taxon>Ustilaginomycotina</taxon>
        <taxon>Ustilaginomycetes</taxon>
        <taxon>Ustilaginales</taxon>
        <taxon>Ustilaginaceae</taxon>
        <taxon>Pseudozyma</taxon>
    </lineage>
</organism>
<dbReference type="CDD" id="cd00570">
    <property type="entry name" value="GST_N_family"/>
    <property type="match status" value="1"/>
</dbReference>
<dbReference type="Pfam" id="PF13417">
    <property type="entry name" value="GST_N_3"/>
    <property type="match status" value="1"/>
</dbReference>
<dbReference type="PROSITE" id="PS50405">
    <property type="entry name" value="GST_CTER"/>
    <property type="match status" value="1"/>
</dbReference>
<evidence type="ECO:0000259" key="1">
    <source>
        <dbReference type="PROSITE" id="PS50404"/>
    </source>
</evidence>
<protein>
    <submittedName>
        <fullName evidence="3">Glutathione S-transferase</fullName>
    </submittedName>
</protein>